<evidence type="ECO:0000313" key="2">
    <source>
        <dbReference type="Proteomes" id="UP001144280"/>
    </source>
</evidence>
<sequence>MGTEPPPEYVAFVERHLDALRRESARVVGDEHDADLLYPDVLADVAGRWRWLELSRVWLGETRAADLYLARSFARRSERWQPPQLGPVEVEVLVGPGDAAPAPYRMPPPWSSVALRLASQVSTTRRPEARPLAEAAVAWWHAYEHRRHRKHVAAGIAVALLVVLMIRVPQELDATAGQHPLIGRVSAVDVGHSLTT</sequence>
<comment type="caution">
    <text evidence="1">The sequence shown here is derived from an EMBL/GenBank/DDBJ whole genome shotgun (WGS) entry which is preliminary data.</text>
</comment>
<dbReference type="Proteomes" id="UP001144280">
    <property type="component" value="Unassembled WGS sequence"/>
</dbReference>
<organism evidence="1 2">
    <name type="scientific">Phytohabitans aurantiacus</name>
    <dbReference type="NCBI Taxonomy" id="3016789"/>
    <lineage>
        <taxon>Bacteria</taxon>
        <taxon>Bacillati</taxon>
        <taxon>Actinomycetota</taxon>
        <taxon>Actinomycetes</taxon>
        <taxon>Micromonosporales</taxon>
        <taxon>Micromonosporaceae</taxon>
    </lineage>
</organism>
<reference evidence="1" key="1">
    <citation type="submission" date="2022-12" db="EMBL/GenBank/DDBJ databases">
        <title>New Phytohabitans aurantiacus sp. RD004123 nov., an actinomycete isolated from soil.</title>
        <authorList>
            <person name="Triningsih D.W."/>
            <person name="Harunari E."/>
            <person name="Igarashi Y."/>
        </authorList>
    </citation>
    <scope>NUCLEOTIDE SEQUENCE</scope>
    <source>
        <strain evidence="1">RD004123</strain>
    </source>
</reference>
<name>A0ABQ5QSG2_9ACTN</name>
<proteinExistence type="predicted"/>
<keyword evidence="2" id="KW-1185">Reference proteome</keyword>
<accession>A0ABQ5QSG2</accession>
<gene>
    <name evidence="1" type="ORF">Pa4123_28180</name>
</gene>
<protein>
    <submittedName>
        <fullName evidence="1">Uncharacterized protein</fullName>
    </submittedName>
</protein>
<evidence type="ECO:0000313" key="1">
    <source>
        <dbReference type="EMBL" id="GLH97543.1"/>
    </source>
</evidence>
<dbReference type="EMBL" id="BSDI01000011">
    <property type="protein sequence ID" value="GLH97543.1"/>
    <property type="molecule type" value="Genomic_DNA"/>
</dbReference>